<reference evidence="5" key="1">
    <citation type="submission" date="2020-12" db="UniProtKB">
        <authorList>
            <consortium name="WormBaseParasite"/>
        </authorList>
    </citation>
    <scope>IDENTIFICATION</scope>
    <source>
        <strain evidence="5">MHco3</strain>
    </source>
</reference>
<keyword evidence="2" id="KW-0472">Membrane</keyword>
<feature type="transmembrane region" description="Helical" evidence="2">
    <location>
        <begin position="131"/>
        <end position="151"/>
    </location>
</feature>
<feature type="region of interest" description="Disordered" evidence="1">
    <location>
        <begin position="56"/>
        <end position="102"/>
    </location>
</feature>
<feature type="chain" id="PRO_5029853566" evidence="3">
    <location>
        <begin position="36"/>
        <end position="494"/>
    </location>
</feature>
<feature type="transmembrane region" description="Helical" evidence="2">
    <location>
        <begin position="314"/>
        <end position="334"/>
    </location>
</feature>
<protein>
    <submittedName>
        <fullName evidence="5">RING-type domain-containing protein</fullName>
    </submittedName>
</protein>
<feature type="region of interest" description="Disordered" evidence="1">
    <location>
        <begin position="469"/>
        <end position="494"/>
    </location>
</feature>
<dbReference type="AlphaFoldDB" id="A0A7I4YKM5"/>
<feature type="compositionally biased region" description="Low complexity" evidence="1">
    <location>
        <begin position="483"/>
        <end position="494"/>
    </location>
</feature>
<keyword evidence="3" id="KW-0732">Signal</keyword>
<keyword evidence="4" id="KW-1185">Reference proteome</keyword>
<dbReference type="Proteomes" id="UP000025227">
    <property type="component" value="Unplaced"/>
</dbReference>
<feature type="transmembrane region" description="Helical" evidence="2">
    <location>
        <begin position="276"/>
        <end position="305"/>
    </location>
</feature>
<keyword evidence="2" id="KW-0812">Transmembrane</keyword>
<evidence type="ECO:0000313" key="4">
    <source>
        <dbReference type="Proteomes" id="UP000025227"/>
    </source>
</evidence>
<keyword evidence="2" id="KW-1133">Transmembrane helix</keyword>
<accession>A0A7I4YKM5</accession>
<sequence length="494" mass="56422">MDRNGRWTKRLEAPMTSKMAFTVILLLCQFTLVGSVATNTTGTALTRSSTPFIITTKSSTTTKPPITTNKSSTPLKPPTTTAKSSTSTKSPITTSKSSTTTDAPTTTTTIDYYAYVIYPDEEEPVDPDKTAYGVMISVSGAACILLLYMALFGQRMRRTAIRWHVINCSWWSILHLLSYGSSAEKAPWPNFIISEDWSSYKEVECFTRSIFPFGMIFVYFEAMIRTFVPSLSDNWIFNMIFFLLIIPYLNMIAMFCFFAKWMEVDWFYPPIEFLNLFTYVIFCLVTLVYLIFCLIQSGFCCFVIFSRSNHKRTVYIFIDMWLLLPYGLIPAIMYGPSFGFTSLEFVRKFLLKWLMENGFVDGAGEGGEFMETMMKVAEHAIIAMPWFVLLVPVAQVLLAVICIEMFREQFFFVFSCGRFYEGPPLTEYEKSKRWASLAASRSDYPSVEVVKTKSEREKSGMIAYYDGTSQIPWSESPRRSGHLHPNLNPLLSNE</sequence>
<organism evidence="4 5">
    <name type="scientific">Haemonchus contortus</name>
    <name type="common">Barber pole worm</name>
    <dbReference type="NCBI Taxonomy" id="6289"/>
    <lineage>
        <taxon>Eukaryota</taxon>
        <taxon>Metazoa</taxon>
        <taxon>Ecdysozoa</taxon>
        <taxon>Nematoda</taxon>
        <taxon>Chromadorea</taxon>
        <taxon>Rhabditida</taxon>
        <taxon>Rhabditina</taxon>
        <taxon>Rhabditomorpha</taxon>
        <taxon>Strongyloidea</taxon>
        <taxon>Trichostrongylidae</taxon>
        <taxon>Haemonchus</taxon>
    </lineage>
</organism>
<evidence type="ECO:0000256" key="2">
    <source>
        <dbReference type="SAM" id="Phobius"/>
    </source>
</evidence>
<evidence type="ECO:0000313" key="5">
    <source>
        <dbReference type="WBParaSite" id="HCON_00103790-00001"/>
    </source>
</evidence>
<proteinExistence type="predicted"/>
<name>A0A7I4YKM5_HAECO</name>
<feature type="signal peptide" evidence="3">
    <location>
        <begin position="1"/>
        <end position="35"/>
    </location>
</feature>
<evidence type="ECO:0000256" key="1">
    <source>
        <dbReference type="SAM" id="MobiDB-lite"/>
    </source>
</evidence>
<feature type="transmembrane region" description="Helical" evidence="2">
    <location>
        <begin position="380"/>
        <end position="403"/>
    </location>
</feature>
<evidence type="ECO:0000256" key="3">
    <source>
        <dbReference type="SAM" id="SignalP"/>
    </source>
</evidence>
<feature type="transmembrane region" description="Helical" evidence="2">
    <location>
        <begin position="240"/>
        <end position="261"/>
    </location>
</feature>
<dbReference type="WBParaSite" id="HCON_00103790-00001">
    <property type="protein sequence ID" value="HCON_00103790-00001"/>
    <property type="gene ID" value="HCON_00103790"/>
</dbReference>
<dbReference type="OrthoDB" id="5848162at2759"/>